<sequence length="129" mass="14459">MSFAFLCLGIIESLTKGTIDASDAMRIFFHTGSCRFVRMVLRHESTDEIMGRSVQLNDLSDILPPEEARRELALIMPVAWISWKPNGWPPDPTSSQRCTEDPPVAPAKSISFLALPILIMPCRFGARLR</sequence>
<proteinExistence type="predicted"/>
<evidence type="ECO:0000313" key="1">
    <source>
        <dbReference type="EMBL" id="VFK22074.1"/>
    </source>
</evidence>
<gene>
    <name evidence="1" type="ORF">BECKLFY1418C_GA0070996_111010</name>
</gene>
<dbReference type="EMBL" id="CAADFN010000110">
    <property type="protein sequence ID" value="VFK22074.1"/>
    <property type="molecule type" value="Genomic_DNA"/>
</dbReference>
<organism evidence="1">
    <name type="scientific">Candidatus Kentrum sp. LFY</name>
    <dbReference type="NCBI Taxonomy" id="2126342"/>
    <lineage>
        <taxon>Bacteria</taxon>
        <taxon>Pseudomonadati</taxon>
        <taxon>Pseudomonadota</taxon>
        <taxon>Gammaproteobacteria</taxon>
        <taxon>Candidatus Kentrum</taxon>
    </lineage>
</organism>
<dbReference type="AlphaFoldDB" id="A0A450WYF3"/>
<name>A0A450WYF3_9GAMM</name>
<reference evidence="1" key="1">
    <citation type="submission" date="2019-02" db="EMBL/GenBank/DDBJ databases">
        <authorList>
            <person name="Gruber-Vodicka R. H."/>
            <person name="Seah K. B. B."/>
        </authorList>
    </citation>
    <scope>NUCLEOTIDE SEQUENCE</scope>
    <source>
        <strain evidence="1">BECK_BY7</strain>
    </source>
</reference>
<accession>A0A450WYF3</accession>
<protein>
    <submittedName>
        <fullName evidence="1">Uncharacterized protein</fullName>
    </submittedName>
</protein>